<dbReference type="AlphaFoldDB" id="A0A183N714"/>
<protein>
    <submittedName>
        <fullName evidence="2">Uncharacterized protein</fullName>
    </submittedName>
</protein>
<evidence type="ECO:0000313" key="2">
    <source>
        <dbReference type="EMBL" id="VDP49891.1"/>
    </source>
</evidence>
<feature type="compositionally biased region" description="Polar residues" evidence="1">
    <location>
        <begin position="69"/>
        <end position="102"/>
    </location>
</feature>
<organism evidence="2 3">
    <name type="scientific">Schistosoma margrebowiei</name>
    <dbReference type="NCBI Taxonomy" id="48269"/>
    <lineage>
        <taxon>Eukaryota</taxon>
        <taxon>Metazoa</taxon>
        <taxon>Spiralia</taxon>
        <taxon>Lophotrochozoa</taxon>
        <taxon>Platyhelminthes</taxon>
        <taxon>Trematoda</taxon>
        <taxon>Digenea</taxon>
        <taxon>Strigeidida</taxon>
        <taxon>Schistosomatoidea</taxon>
        <taxon>Schistosomatidae</taxon>
        <taxon>Schistosoma</taxon>
    </lineage>
</organism>
<evidence type="ECO:0000313" key="3">
    <source>
        <dbReference type="Proteomes" id="UP000277204"/>
    </source>
</evidence>
<accession>A0A183N714</accession>
<gene>
    <name evidence="2" type="ORF">SMRZ_LOCUS24089</name>
</gene>
<dbReference type="EMBL" id="UZAI01020147">
    <property type="protein sequence ID" value="VDP49891.1"/>
    <property type="molecule type" value="Genomic_DNA"/>
</dbReference>
<evidence type="ECO:0000256" key="1">
    <source>
        <dbReference type="SAM" id="MobiDB-lite"/>
    </source>
</evidence>
<dbReference type="Proteomes" id="UP000277204">
    <property type="component" value="Unassembled WGS sequence"/>
</dbReference>
<proteinExistence type="predicted"/>
<reference evidence="2 3" key="1">
    <citation type="submission" date="2018-11" db="EMBL/GenBank/DDBJ databases">
        <authorList>
            <consortium name="Pathogen Informatics"/>
        </authorList>
    </citation>
    <scope>NUCLEOTIDE SEQUENCE [LARGE SCALE GENOMIC DNA]</scope>
    <source>
        <strain evidence="2 3">Zambia</strain>
    </source>
</reference>
<feature type="region of interest" description="Disordered" evidence="1">
    <location>
        <begin position="69"/>
        <end position="108"/>
    </location>
</feature>
<keyword evidence="3" id="KW-1185">Reference proteome</keyword>
<name>A0A183N714_9TREM</name>
<sequence length="135" mass="15166">MKNKTEEENTIKTTLTKIMYTEISSERPTSQPVTDVAQLTTEQLLDNAQVVPNITTSINTETTLTNAQSTQPSSLHLQHHNQLPMSRNSQQNNYSTTHKSCPTSPPPSTLRLHSPMLNLHNSHLDFELPTEFSLI</sequence>